<reference evidence="1 2" key="1">
    <citation type="submission" date="2018-05" db="EMBL/GenBank/DDBJ databases">
        <title>Abyssibacter profundi OUC007T gen. nov., sp. nov, a marine bacterium isolated from seawater of the Mariana Trench.</title>
        <authorList>
            <person name="Zhou S."/>
        </authorList>
    </citation>
    <scope>NUCLEOTIDE SEQUENCE [LARGE SCALE GENOMIC DNA]</scope>
    <source>
        <strain evidence="1 2">OUC007</strain>
    </source>
</reference>
<dbReference type="EMBL" id="QEQK01000001">
    <property type="protein sequence ID" value="PWN57758.1"/>
    <property type="molecule type" value="Genomic_DNA"/>
</dbReference>
<proteinExistence type="predicted"/>
<name>A0A363UQM0_9GAMM</name>
<dbReference type="Proteomes" id="UP000251800">
    <property type="component" value="Unassembled WGS sequence"/>
</dbReference>
<sequence length="190" mass="20056">MQERSVYRTGWVLAGVLALAACGQDSEPAAESVSLGTIGLSEQASEQLGAYAEQAQAFVAALDEGADNADLAHQAQALLDLSAQIIPEYVEVYPGCDAHLTAALKIREQWSALDPDTIERDYHQDAALPEPAPGADCYHAKDLVVHPATALALLNQPEVDRQQVRHEMAEVAAHAGAVRSGVGFNSGDGD</sequence>
<gene>
    <name evidence="1" type="ORF">DEH80_01065</name>
</gene>
<protein>
    <submittedName>
        <fullName evidence="1">Uncharacterized protein</fullName>
    </submittedName>
</protein>
<dbReference type="AlphaFoldDB" id="A0A363UQM0"/>
<accession>A0A363UQM0</accession>
<keyword evidence="2" id="KW-1185">Reference proteome</keyword>
<dbReference type="PROSITE" id="PS51257">
    <property type="entry name" value="PROKAR_LIPOPROTEIN"/>
    <property type="match status" value="1"/>
</dbReference>
<organism evidence="1 2">
    <name type="scientific">Abyssibacter profundi</name>
    <dbReference type="NCBI Taxonomy" id="2182787"/>
    <lineage>
        <taxon>Bacteria</taxon>
        <taxon>Pseudomonadati</taxon>
        <taxon>Pseudomonadota</taxon>
        <taxon>Gammaproteobacteria</taxon>
        <taxon>Chromatiales</taxon>
        <taxon>Oceanococcaceae</taxon>
        <taxon>Abyssibacter</taxon>
    </lineage>
</organism>
<evidence type="ECO:0000313" key="1">
    <source>
        <dbReference type="EMBL" id="PWN57758.1"/>
    </source>
</evidence>
<dbReference type="OrthoDB" id="6310278at2"/>
<comment type="caution">
    <text evidence="1">The sequence shown here is derived from an EMBL/GenBank/DDBJ whole genome shotgun (WGS) entry which is preliminary data.</text>
</comment>
<evidence type="ECO:0000313" key="2">
    <source>
        <dbReference type="Proteomes" id="UP000251800"/>
    </source>
</evidence>